<dbReference type="EMBL" id="QOUI01000011">
    <property type="protein sequence ID" value="RCK68513.1"/>
    <property type="molecule type" value="Genomic_DNA"/>
</dbReference>
<keyword evidence="4" id="KW-1185">Reference proteome</keyword>
<dbReference type="NCBIfam" id="TIGR03083">
    <property type="entry name" value="maleylpyruvate isomerase family mycothiol-dependent enzyme"/>
    <property type="match status" value="1"/>
</dbReference>
<keyword evidence="3" id="KW-0413">Isomerase</keyword>
<evidence type="ECO:0000313" key="3">
    <source>
        <dbReference type="EMBL" id="RCK68513.1"/>
    </source>
</evidence>
<feature type="domain" description="Mycothiol-dependent maleylpyruvate isomerase metal-binding" evidence="2">
    <location>
        <begin position="6"/>
        <end position="129"/>
    </location>
</feature>
<dbReference type="GO" id="GO:0016853">
    <property type="term" value="F:isomerase activity"/>
    <property type="evidence" value="ECO:0007669"/>
    <property type="project" value="UniProtKB-KW"/>
</dbReference>
<evidence type="ECO:0000259" key="1">
    <source>
        <dbReference type="Pfam" id="PF07398"/>
    </source>
</evidence>
<dbReference type="SUPFAM" id="SSF109854">
    <property type="entry name" value="DinB/YfiT-like putative metalloenzymes"/>
    <property type="match status" value="1"/>
</dbReference>
<dbReference type="InterPro" id="IPR034660">
    <property type="entry name" value="DinB/YfiT-like"/>
</dbReference>
<keyword evidence="3" id="KW-0670">Pyruvate</keyword>
<dbReference type="Proteomes" id="UP000252770">
    <property type="component" value="Unassembled WGS sequence"/>
</dbReference>
<dbReference type="InterPro" id="IPR024344">
    <property type="entry name" value="MDMPI_metal-binding"/>
</dbReference>
<comment type="caution">
    <text evidence="3">The sequence shown here is derived from an EMBL/GenBank/DDBJ whole genome shotgun (WGS) entry which is preliminary data.</text>
</comment>
<dbReference type="Gene3D" id="1.20.120.450">
    <property type="entry name" value="dinb family like domain"/>
    <property type="match status" value="1"/>
</dbReference>
<dbReference type="Pfam" id="PF11716">
    <property type="entry name" value="MDMPI_N"/>
    <property type="match status" value="1"/>
</dbReference>
<feature type="domain" description="MDMPI C-terminal" evidence="1">
    <location>
        <begin position="148"/>
        <end position="230"/>
    </location>
</feature>
<evidence type="ECO:0000259" key="2">
    <source>
        <dbReference type="Pfam" id="PF11716"/>
    </source>
</evidence>
<organism evidence="3 4">
    <name type="scientific">Desertihabitans brevis</name>
    <dbReference type="NCBI Taxonomy" id="2268447"/>
    <lineage>
        <taxon>Bacteria</taxon>
        <taxon>Bacillati</taxon>
        <taxon>Actinomycetota</taxon>
        <taxon>Actinomycetes</taxon>
        <taxon>Propionibacteriales</taxon>
        <taxon>Propionibacteriaceae</taxon>
        <taxon>Desertihabitans</taxon>
    </lineage>
</organism>
<proteinExistence type="predicted"/>
<dbReference type="Pfam" id="PF07398">
    <property type="entry name" value="MDMPI_C"/>
    <property type="match status" value="1"/>
</dbReference>
<dbReference type="PANTHER" id="PTHR40758:SF1">
    <property type="entry name" value="CONSERVED PROTEIN"/>
    <property type="match status" value="1"/>
</dbReference>
<dbReference type="InterPro" id="IPR010872">
    <property type="entry name" value="MDMPI_C-term_domain"/>
</dbReference>
<gene>
    <name evidence="3" type="ORF">DT076_16385</name>
</gene>
<reference evidence="3 4" key="1">
    <citation type="submission" date="2018-07" db="EMBL/GenBank/DDBJ databases">
        <title>Desertimonas flava gen. nov. sp. nov.</title>
        <authorList>
            <person name="Liu S."/>
        </authorList>
    </citation>
    <scope>NUCLEOTIDE SEQUENCE [LARGE SCALE GENOMIC DNA]</scope>
    <source>
        <strain evidence="3 4">16Sb5-5</strain>
    </source>
</reference>
<protein>
    <submittedName>
        <fullName evidence="3">Maleylpyruvate isomerase family mycothiol-dependent enzyme</fullName>
    </submittedName>
</protein>
<name>A0A367YRJ5_9ACTN</name>
<dbReference type="PANTHER" id="PTHR40758">
    <property type="entry name" value="CONSERVED PROTEIN"/>
    <property type="match status" value="1"/>
</dbReference>
<evidence type="ECO:0000313" key="4">
    <source>
        <dbReference type="Proteomes" id="UP000252770"/>
    </source>
</evidence>
<dbReference type="GO" id="GO:0046872">
    <property type="term" value="F:metal ion binding"/>
    <property type="evidence" value="ECO:0007669"/>
    <property type="project" value="InterPro"/>
</dbReference>
<sequence length="266" mass="28536">MERYLDALRQGVDGLLEHAVAAGPGADVPTCPGWTVRDLVAHLGMVQRWATAHVTATLDGFDGALVEDEGARADDPLGWLREGADALVTALEAAPDDLEAEFFLTDAPPPRVAWARRQAHEATVHAVDVLSAALGRVPRAAEAQIAADLATDGIDELLAGFLPRPRTRLRLDEPLVLEVSTTDTDSAWTVHLGPDVPRTAHQMAADGPDTRLTGEAVAVYLGLWNRGEELHADGVDVLEEWRAEMRISWGRPRVAETAGLPPSPPT</sequence>
<dbReference type="GO" id="GO:0005886">
    <property type="term" value="C:plasma membrane"/>
    <property type="evidence" value="ECO:0007669"/>
    <property type="project" value="TreeGrafter"/>
</dbReference>
<dbReference type="AlphaFoldDB" id="A0A367YRJ5"/>
<dbReference type="InterPro" id="IPR017517">
    <property type="entry name" value="Maleyloyr_isom"/>
</dbReference>
<accession>A0A367YRJ5</accession>